<dbReference type="InterPro" id="IPR027417">
    <property type="entry name" value="P-loop_NTPase"/>
</dbReference>
<name>A0A7X2G7G8_LIMRT</name>
<gene>
    <name evidence="2" type="ORF">GIX77_08835</name>
</gene>
<reference evidence="2 3" key="1">
    <citation type="submission" date="2019-11" db="EMBL/GenBank/DDBJ databases">
        <title>Draft genome sequence of 12 host-associated Lactobacillus reuteri rodent strains.</title>
        <authorList>
            <person name="Zhang S."/>
            <person name="Ozcam M."/>
            <person name="Van Pijkeren J.P."/>
        </authorList>
    </citation>
    <scope>NUCLEOTIDE SEQUENCE [LARGE SCALE GENOMIC DNA]</scope>
    <source>
        <strain evidence="2 3">CR</strain>
    </source>
</reference>
<dbReference type="EMBL" id="WJMX01000016">
    <property type="protein sequence ID" value="MRH80864.1"/>
    <property type="molecule type" value="Genomic_DNA"/>
</dbReference>
<dbReference type="PANTHER" id="PTHR30050">
    <property type="entry name" value="CHROMOSOMAL REPLICATION INITIATOR PROTEIN DNAA"/>
    <property type="match status" value="1"/>
</dbReference>
<dbReference type="Proteomes" id="UP000470878">
    <property type="component" value="Unassembled WGS sequence"/>
</dbReference>
<sequence>MAKNIVMEVLQAVSNPEKFERLAKEHGVDLKKAAATQEDRNEAAQHTYEQMLTDKKNKAYRRYSLYSGNKPINFSFNQWKPEMQDDSEKAKQVAKQCHQLAQSILEENQNVVLSGKPGVGKTSLGLAMLNYVAHRNKTVMVVSTMELLRLLRDRYEQPELRQRIADTMRGMKEADVLLLDDFGTEGGMKENIKPVHKDMQYEMYSVSNARFDEEENAPVGSIIITTNNTLDELHMMYNDKLLSRLIPKNKDQIVVFDKLDDVRGKKQ</sequence>
<comment type="caution">
    <text evidence="2">The sequence shown here is derived from an EMBL/GenBank/DDBJ whole genome shotgun (WGS) entry which is preliminary data.</text>
</comment>
<organism evidence="2 3">
    <name type="scientific">Limosilactobacillus reuteri</name>
    <name type="common">Lactobacillus reuteri</name>
    <dbReference type="NCBI Taxonomy" id="1598"/>
    <lineage>
        <taxon>Bacteria</taxon>
        <taxon>Bacillati</taxon>
        <taxon>Bacillota</taxon>
        <taxon>Bacilli</taxon>
        <taxon>Lactobacillales</taxon>
        <taxon>Lactobacillaceae</taxon>
        <taxon>Limosilactobacillus</taxon>
    </lineage>
</organism>
<dbReference type="PANTHER" id="PTHR30050:SF4">
    <property type="entry name" value="ATP-BINDING PROTEIN RV3427C IN INSERTION SEQUENCE-RELATED"/>
    <property type="match status" value="1"/>
</dbReference>
<dbReference type="InterPro" id="IPR003593">
    <property type="entry name" value="AAA+_ATPase"/>
</dbReference>
<dbReference type="GO" id="GO:0005524">
    <property type="term" value="F:ATP binding"/>
    <property type="evidence" value="ECO:0007669"/>
    <property type="project" value="InterPro"/>
</dbReference>
<dbReference type="AlphaFoldDB" id="A0A7X2G7G8"/>
<evidence type="ECO:0000313" key="2">
    <source>
        <dbReference type="EMBL" id="MRH80864.1"/>
    </source>
</evidence>
<protein>
    <submittedName>
        <fullName evidence="2">AAA family ATPase</fullName>
    </submittedName>
</protein>
<feature type="domain" description="AAA+ ATPase" evidence="1">
    <location>
        <begin position="107"/>
        <end position="251"/>
    </location>
</feature>
<dbReference type="Pfam" id="PF01695">
    <property type="entry name" value="IstB_IS21"/>
    <property type="match status" value="1"/>
</dbReference>
<dbReference type="RefSeq" id="WP_153705737.1">
    <property type="nucleotide sequence ID" value="NZ_WJMX01000016.1"/>
</dbReference>
<accession>A0A7X2G7G8</accession>
<dbReference type="SMART" id="SM00382">
    <property type="entry name" value="AAA"/>
    <property type="match status" value="1"/>
</dbReference>
<dbReference type="InterPro" id="IPR002611">
    <property type="entry name" value="IstB_ATP-bd"/>
</dbReference>
<dbReference type="SUPFAM" id="SSF52540">
    <property type="entry name" value="P-loop containing nucleoside triphosphate hydrolases"/>
    <property type="match status" value="1"/>
</dbReference>
<evidence type="ECO:0000259" key="1">
    <source>
        <dbReference type="SMART" id="SM00382"/>
    </source>
</evidence>
<dbReference type="Gene3D" id="3.40.50.300">
    <property type="entry name" value="P-loop containing nucleotide triphosphate hydrolases"/>
    <property type="match status" value="1"/>
</dbReference>
<dbReference type="GO" id="GO:0006260">
    <property type="term" value="P:DNA replication"/>
    <property type="evidence" value="ECO:0007669"/>
    <property type="project" value="TreeGrafter"/>
</dbReference>
<evidence type="ECO:0000313" key="3">
    <source>
        <dbReference type="Proteomes" id="UP000470878"/>
    </source>
</evidence>
<dbReference type="CDD" id="cd00009">
    <property type="entry name" value="AAA"/>
    <property type="match status" value="1"/>
</dbReference>
<proteinExistence type="predicted"/>